<proteinExistence type="predicted"/>
<dbReference type="InterPro" id="IPR046342">
    <property type="entry name" value="CBS_dom_sf"/>
</dbReference>
<dbReference type="Pfam" id="PF00571">
    <property type="entry name" value="CBS"/>
    <property type="match status" value="2"/>
</dbReference>
<dbReference type="OrthoDB" id="1523762at2"/>
<evidence type="ECO:0000313" key="4">
    <source>
        <dbReference type="Proteomes" id="UP000218267"/>
    </source>
</evidence>
<organism evidence="3 4">
    <name type="scientific">Labilibaculum antarcticum</name>
    <dbReference type="NCBI Taxonomy" id="1717717"/>
    <lineage>
        <taxon>Bacteria</taxon>
        <taxon>Pseudomonadati</taxon>
        <taxon>Bacteroidota</taxon>
        <taxon>Bacteroidia</taxon>
        <taxon>Marinilabiliales</taxon>
        <taxon>Marinifilaceae</taxon>
        <taxon>Labilibaculum</taxon>
    </lineage>
</organism>
<dbReference type="RefSeq" id="WP_096433442.1">
    <property type="nucleotide sequence ID" value="NZ_AP018042.1"/>
</dbReference>
<keyword evidence="4" id="KW-1185">Reference proteome</keyword>
<name>A0A1Y1CGM1_9BACT</name>
<dbReference type="PROSITE" id="PS51371">
    <property type="entry name" value="CBS"/>
    <property type="match status" value="1"/>
</dbReference>
<reference evidence="3 4" key="1">
    <citation type="journal article" date="2018" name="Mar. Genomics">
        <title>Complete genome sequence of Marinifilaceae bacterium strain SPP2, isolated from the Antarctic marine sediment.</title>
        <authorList>
            <person name="Watanabe M."/>
            <person name="Kojima H."/>
            <person name="Fukui M."/>
        </authorList>
    </citation>
    <scope>NUCLEOTIDE SEQUENCE [LARGE SCALE GENOMIC DNA]</scope>
    <source>
        <strain evidence="3 4">SPP2</strain>
    </source>
</reference>
<dbReference type="Proteomes" id="UP000218267">
    <property type="component" value="Chromosome"/>
</dbReference>
<evidence type="ECO:0000313" key="3">
    <source>
        <dbReference type="EMBL" id="BAX79474.1"/>
    </source>
</evidence>
<dbReference type="SUPFAM" id="SSF54631">
    <property type="entry name" value="CBS-domain pair"/>
    <property type="match status" value="1"/>
</dbReference>
<reference evidence="4" key="2">
    <citation type="journal article" date="2020" name="Antonie Van Leeuwenhoek">
        <title>Labilibaculum antarcticum sp. nov., a novel facultative anaerobic, psychrotorelant bacterium isolated from marine sediment of Antarctica.</title>
        <authorList>
            <person name="Watanabe M."/>
            <person name="Kojima H."/>
            <person name="Fukui M."/>
        </authorList>
    </citation>
    <scope>NUCLEOTIDE SEQUENCE [LARGE SCALE GENOMIC DNA]</scope>
    <source>
        <strain evidence="4">SPP2</strain>
    </source>
</reference>
<evidence type="ECO:0000256" key="1">
    <source>
        <dbReference type="PROSITE-ProRule" id="PRU00703"/>
    </source>
</evidence>
<dbReference type="KEGG" id="mbas:ALGA_1088"/>
<protein>
    <submittedName>
        <fullName evidence="3">CBS domain-containing protein</fullName>
    </submittedName>
</protein>
<accession>A0A1Y1CGM1</accession>
<feature type="domain" description="CBS" evidence="2">
    <location>
        <begin position="67"/>
        <end position="123"/>
    </location>
</feature>
<dbReference type="AlphaFoldDB" id="A0A1Y1CGM1"/>
<keyword evidence="1" id="KW-0129">CBS domain</keyword>
<dbReference type="Gene3D" id="3.10.580.10">
    <property type="entry name" value="CBS-domain"/>
    <property type="match status" value="1"/>
</dbReference>
<dbReference type="EMBL" id="AP018042">
    <property type="protein sequence ID" value="BAX79474.1"/>
    <property type="molecule type" value="Genomic_DNA"/>
</dbReference>
<evidence type="ECO:0000259" key="2">
    <source>
        <dbReference type="PROSITE" id="PS51371"/>
    </source>
</evidence>
<dbReference type="CDD" id="cd17783">
    <property type="entry name" value="CBS_pair_bac"/>
    <property type="match status" value="1"/>
</dbReference>
<dbReference type="InterPro" id="IPR000644">
    <property type="entry name" value="CBS_dom"/>
</dbReference>
<sequence length="221" mass="25579">MIAKDLISDVVPVLRETDTGIQALNWMEIFRVSHLPIVKGDEFLGLISDNDIYDLNKAEEPIGDQKLSLFSPYVNENYHIYDVIEIISRLKLTVIPVLADEKTYVGLITLNDLMQYIEKIFSVREPGGVIVLELNSVDYSLSEISRIVESNDGKILSLYVRSSADSRKIELTIKINRTNITSIIQTFLRYDYTIKTTYVREDDMKDFMEDRYNSFMRFLNI</sequence>
<gene>
    <name evidence="3" type="ORF">ALGA_1088</name>
</gene>